<evidence type="ECO:0000256" key="1">
    <source>
        <dbReference type="SAM" id="MobiDB-lite"/>
    </source>
</evidence>
<dbReference type="RefSeq" id="WP_381831615.1">
    <property type="nucleotide sequence ID" value="NZ_JBHTCF010000007.1"/>
</dbReference>
<name>A0ABW2JL15_9ACTN</name>
<sequence>MKLRHARAIAVFGIAIVALTGARGSSGGGCDNSSGSSGGSSSSGSTSGGQDDVGKDDTSGGISGGDSGSSTGGSSSGTSIGGVGGGGKNKAIRDLKIESCEYTDTYGIRAIVRATNNSDQTYDYQYKVTFTGPDGQVLRTANTSLPFVTAGSSDTQSSTAQYVAEPGEDLTKITCKLHDVVRTAG</sequence>
<keyword evidence="3" id="KW-1185">Reference proteome</keyword>
<dbReference type="EMBL" id="JBHTCF010000007">
    <property type="protein sequence ID" value="MFC7306261.1"/>
    <property type="molecule type" value="Genomic_DNA"/>
</dbReference>
<reference evidence="3" key="1">
    <citation type="journal article" date="2019" name="Int. J. Syst. Evol. Microbiol.">
        <title>The Global Catalogue of Microorganisms (GCM) 10K type strain sequencing project: providing services to taxonomists for standard genome sequencing and annotation.</title>
        <authorList>
            <consortium name="The Broad Institute Genomics Platform"/>
            <consortium name="The Broad Institute Genome Sequencing Center for Infectious Disease"/>
            <person name="Wu L."/>
            <person name="Ma J."/>
        </authorList>
    </citation>
    <scope>NUCLEOTIDE SEQUENCE [LARGE SCALE GENOMIC DNA]</scope>
    <source>
        <strain evidence="3">SYNS20</strain>
    </source>
</reference>
<comment type="caution">
    <text evidence="2">The sequence shown here is derived from an EMBL/GenBank/DDBJ whole genome shotgun (WGS) entry which is preliminary data.</text>
</comment>
<organism evidence="2 3">
    <name type="scientific">Streptomyces monticola</name>
    <dbReference type="NCBI Taxonomy" id="2666263"/>
    <lineage>
        <taxon>Bacteria</taxon>
        <taxon>Bacillati</taxon>
        <taxon>Actinomycetota</taxon>
        <taxon>Actinomycetes</taxon>
        <taxon>Kitasatosporales</taxon>
        <taxon>Streptomycetaceae</taxon>
        <taxon>Streptomyces</taxon>
    </lineage>
</organism>
<protein>
    <recommendedName>
        <fullName evidence="4">Secreted protein</fullName>
    </recommendedName>
</protein>
<feature type="compositionally biased region" description="Low complexity" evidence="1">
    <location>
        <begin position="31"/>
        <end position="49"/>
    </location>
</feature>
<evidence type="ECO:0008006" key="4">
    <source>
        <dbReference type="Google" id="ProtNLM"/>
    </source>
</evidence>
<dbReference type="Proteomes" id="UP001596523">
    <property type="component" value="Unassembled WGS sequence"/>
</dbReference>
<proteinExistence type="predicted"/>
<gene>
    <name evidence="2" type="ORF">ACFQVC_18815</name>
</gene>
<feature type="compositionally biased region" description="Gly residues" evidence="1">
    <location>
        <begin position="61"/>
        <end position="88"/>
    </location>
</feature>
<accession>A0ABW2JL15</accession>
<evidence type="ECO:0000313" key="2">
    <source>
        <dbReference type="EMBL" id="MFC7306261.1"/>
    </source>
</evidence>
<feature type="region of interest" description="Disordered" evidence="1">
    <location>
        <begin position="26"/>
        <end position="88"/>
    </location>
</feature>
<evidence type="ECO:0000313" key="3">
    <source>
        <dbReference type="Proteomes" id="UP001596523"/>
    </source>
</evidence>